<comment type="caution">
    <text evidence="1">The sequence shown here is derived from an EMBL/GenBank/DDBJ whole genome shotgun (WGS) entry which is preliminary data.</text>
</comment>
<accession>A0A1Q8CNU6</accession>
<reference evidence="1 2" key="1">
    <citation type="submission" date="2016-12" db="EMBL/GenBank/DDBJ databases">
        <title>The draft genome sequence of Actinophytocola sp. 11-183.</title>
        <authorList>
            <person name="Wang W."/>
            <person name="Yuan L."/>
        </authorList>
    </citation>
    <scope>NUCLEOTIDE SEQUENCE [LARGE SCALE GENOMIC DNA]</scope>
    <source>
        <strain evidence="1 2">11-183</strain>
    </source>
</reference>
<dbReference type="Proteomes" id="UP000185596">
    <property type="component" value="Unassembled WGS sequence"/>
</dbReference>
<gene>
    <name evidence="1" type="ORF">BU204_19215</name>
</gene>
<dbReference type="OrthoDB" id="3366216at2"/>
<protein>
    <submittedName>
        <fullName evidence="1">Uncharacterized protein</fullName>
    </submittedName>
</protein>
<evidence type="ECO:0000313" key="1">
    <source>
        <dbReference type="EMBL" id="OLF16023.1"/>
    </source>
</evidence>
<evidence type="ECO:0000313" key="2">
    <source>
        <dbReference type="Proteomes" id="UP000185596"/>
    </source>
</evidence>
<name>A0A1Q8CNU6_9PSEU</name>
<organism evidence="1 2">
    <name type="scientific">Actinophytocola xanthii</name>
    <dbReference type="NCBI Taxonomy" id="1912961"/>
    <lineage>
        <taxon>Bacteria</taxon>
        <taxon>Bacillati</taxon>
        <taxon>Actinomycetota</taxon>
        <taxon>Actinomycetes</taxon>
        <taxon>Pseudonocardiales</taxon>
        <taxon>Pseudonocardiaceae</taxon>
    </lineage>
</organism>
<sequence>MTILDELDRRLAPIGWARAEPWDDDEYVTYARRPNDEISFELGLDVEPREWGLRLNPVVAVRHVEVARLSGLFLGLPAGACMTAATLADLVARAAPSRWDMSFADGVRGEEAAGQQVVADLVAQGEPFLASMPTLADMIARISTDSRRSQVDDGNLAIAYMLSGDDDGARQALGAMEAKAVERPLLARGQFDVFLRGFRDYFNLG</sequence>
<dbReference type="RefSeq" id="WP_075127075.1">
    <property type="nucleotide sequence ID" value="NZ_MSIE01000034.1"/>
</dbReference>
<dbReference type="EMBL" id="MSIE01000034">
    <property type="protein sequence ID" value="OLF16023.1"/>
    <property type="molecule type" value="Genomic_DNA"/>
</dbReference>
<proteinExistence type="predicted"/>
<dbReference type="AlphaFoldDB" id="A0A1Q8CNU6"/>
<keyword evidence="2" id="KW-1185">Reference proteome</keyword>